<evidence type="ECO:0000256" key="15">
    <source>
        <dbReference type="SAM" id="MobiDB-lite"/>
    </source>
</evidence>
<dbReference type="AlphaFoldDB" id="A0A6A6XWM5"/>
<dbReference type="GO" id="GO:0003712">
    <property type="term" value="F:transcription coregulator activity"/>
    <property type="evidence" value="ECO:0007669"/>
    <property type="project" value="TreeGrafter"/>
</dbReference>
<dbReference type="SUPFAM" id="SSF55729">
    <property type="entry name" value="Acyl-CoA N-acyltransferases (Nat)"/>
    <property type="match status" value="1"/>
</dbReference>
<dbReference type="InterPro" id="IPR001965">
    <property type="entry name" value="Znf_PHD"/>
</dbReference>
<dbReference type="Gene3D" id="3.40.630.30">
    <property type="match status" value="1"/>
</dbReference>
<feature type="domain" description="PHD-type" evidence="16">
    <location>
        <begin position="140"/>
        <end position="199"/>
    </location>
</feature>
<feature type="region of interest" description="Disordered" evidence="15">
    <location>
        <begin position="226"/>
        <end position="344"/>
    </location>
</feature>
<dbReference type="GO" id="GO:0031507">
    <property type="term" value="P:heterochromatin formation"/>
    <property type="evidence" value="ECO:0007669"/>
    <property type="project" value="UniProtKB-ARBA"/>
</dbReference>
<feature type="compositionally biased region" description="Polar residues" evidence="15">
    <location>
        <begin position="914"/>
        <end position="923"/>
    </location>
</feature>
<sequence length="1057" mass="117090">MAEPARLMGSAASNIDPEDLDADGEYEVDDIEYDHITGENTPNGNHTDAEGSELDAEGEEVDDDDEGEPVGAVKLAVPADTSSDEEDEDHQDGDAADSFSDAKTSGSEVSDPSSDESEAEEKWQAESDDGEGPEAERVDPNECVYCGQDEENDPSPEFEEYLSCAVCGDNAHRQCAQDARTLSSSDDSNRWRCSACIQNNLEEDKDSPESITRQRLSSVPKLARDLLPSHRGADPGGHSMFNDLILPDDPMDGSRSLRKRKSSNEEEEVLPVRQTRKKRRSSEASKSATDANASLAPSSPRAQEDNAMMSENESDGAQHTTSEHGSSRVRSTRSRRSAPQRKDKRPLVWIEEAQGLSLIVAFHLNNEKVQKIVTSKPKKKTLTAEQERQERRRERDRERRERNRRAAQQIRESPEATHYPAVQTTHAAPFYAFADKEMDENKSKPYGGILSEADADTSKTYPTPADRKRFEDARLKAEDDWKQKQEALYGGQDSLKPNKQAGPPSKIKCINFGGWEIDTWHAAPYPEEYSKNKVLYICEFCLKYMNSDYVAWRHKLKCPAKHPPGDEIYRDGKYSFFEVDGRKNPVYCQNLCLLAKLFLGSKTLYYDVEPFLFYVMTENDNYGCHFVGYFSKEKRPSSQNNVSCILVLPIHMRKGYGQFLIEFSYLLTRVEKKTGSPEKPLSDMGLVSYRKYWRLILCEELIKQKGPISISTISERTGMTPDDIVSALEGLRALVRDPVTKSYALRLDYPFFKQYIEKCNIANNPKIKRECLVWTPYVMGRFGQYEDGPALHNVQPREEAEDEDLPAPEEGVQMEMAAKQNGTSNNNSTVGGDDAEPTTPALLAEESMNSDSPAPGTPLANGSTAAVAGSQPSSSVPLIPPSRYEVFPHIPGMPTTAKRRPGRPFGSRRRTSTPQRNRNSPLTVATVPVSRIQLLPSRSGGGKASPSANGALTPGTISGRRTRSKLGESVVNGMNGTEDEGGAVKVVNGRRSGTRSSTGSPRNSRSSKGKGKILRALDDDDDDDEPDDDAEEDVDADGEMDIDAEGEDDDDVIMGDS</sequence>
<dbReference type="Pfam" id="PF01853">
    <property type="entry name" value="MOZ_SAS"/>
    <property type="match status" value="1"/>
</dbReference>
<evidence type="ECO:0000256" key="4">
    <source>
        <dbReference type="ARBA" id="ARBA00022679"/>
    </source>
</evidence>
<keyword evidence="8" id="KW-0156">Chromatin regulator</keyword>
<feature type="compositionally biased region" description="Low complexity" evidence="15">
    <location>
        <begin position="989"/>
        <end position="1004"/>
    </location>
</feature>
<dbReference type="InterPro" id="IPR002717">
    <property type="entry name" value="HAT_MYST-type"/>
</dbReference>
<evidence type="ECO:0000256" key="2">
    <source>
        <dbReference type="ARBA" id="ARBA00010107"/>
    </source>
</evidence>
<name>A0A6A6XWM5_9PLEO</name>
<evidence type="ECO:0000256" key="5">
    <source>
        <dbReference type="ARBA" id="ARBA00022723"/>
    </source>
</evidence>
<comment type="subcellular location">
    <subcellularLocation>
        <location evidence="1 14">Nucleus</location>
    </subcellularLocation>
</comment>
<feature type="compositionally biased region" description="Acidic residues" evidence="15">
    <location>
        <begin position="50"/>
        <end position="68"/>
    </location>
</feature>
<evidence type="ECO:0000313" key="19">
    <source>
        <dbReference type="Proteomes" id="UP000799757"/>
    </source>
</evidence>
<evidence type="ECO:0000256" key="3">
    <source>
        <dbReference type="ARBA" id="ARBA00013184"/>
    </source>
</evidence>
<feature type="region of interest" description="Disordered" evidence="15">
    <location>
        <begin position="443"/>
        <end position="465"/>
    </location>
</feature>
<dbReference type="GO" id="GO:0005634">
    <property type="term" value="C:nucleus"/>
    <property type="evidence" value="ECO:0007669"/>
    <property type="project" value="UniProtKB-SubCell"/>
</dbReference>
<evidence type="ECO:0000256" key="14">
    <source>
        <dbReference type="RuleBase" id="RU361211"/>
    </source>
</evidence>
<dbReference type="GO" id="GO:1990467">
    <property type="term" value="C:NuA3a histone acetyltransferase complex"/>
    <property type="evidence" value="ECO:0007669"/>
    <property type="project" value="TreeGrafter"/>
</dbReference>
<proteinExistence type="inferred from homology"/>
<evidence type="ECO:0000256" key="6">
    <source>
        <dbReference type="ARBA" id="ARBA00022771"/>
    </source>
</evidence>
<feature type="region of interest" description="Disordered" evidence="15">
    <location>
        <begin position="373"/>
        <end position="423"/>
    </location>
</feature>
<evidence type="ECO:0000256" key="1">
    <source>
        <dbReference type="ARBA" id="ARBA00004123"/>
    </source>
</evidence>
<dbReference type="Gene3D" id="3.30.40.10">
    <property type="entry name" value="Zinc/RING finger domain, C3HC4 (zinc finger)"/>
    <property type="match status" value="1"/>
</dbReference>
<keyword evidence="19" id="KW-1185">Reference proteome</keyword>
<gene>
    <name evidence="18" type="ORF">K505DRAFT_412823</name>
</gene>
<evidence type="ECO:0000256" key="12">
    <source>
        <dbReference type="PIRSR" id="PIRSR602717-51"/>
    </source>
</evidence>
<dbReference type="InterPro" id="IPR016181">
    <property type="entry name" value="Acyl_CoA_acyltransferase"/>
</dbReference>
<keyword evidence="4" id="KW-0808">Transferase</keyword>
<evidence type="ECO:0000256" key="11">
    <source>
        <dbReference type="ARBA" id="ARBA00045805"/>
    </source>
</evidence>
<feature type="compositionally biased region" description="Basic residues" evidence="15">
    <location>
        <begin position="897"/>
        <end position="911"/>
    </location>
</feature>
<dbReference type="Pfam" id="PF16866">
    <property type="entry name" value="PHD_4"/>
    <property type="match status" value="1"/>
</dbReference>
<evidence type="ECO:0000256" key="8">
    <source>
        <dbReference type="ARBA" id="ARBA00022853"/>
    </source>
</evidence>
<keyword evidence="5" id="KW-0479">Metal-binding</keyword>
<comment type="function">
    <text evidence="11">Catalytic component of the NuA4 histone acetyltransferase (HAT) complex which is involved in epigenetic transcriptional activation of selected genes principally by acetylation of nucleosomal histones H4, H3, H2B, H2A and H2A variant H2A.Z. Acetylates histone H4 to form H4K5ac, H4K8ac, H4K12ac and H4K16ac, histone H3 to form H3K14ac, and histone H2A to form H2AK4ac and H2AK7ac. The NuA4 complex is involved in the DNA damage response and is required for chromosome segregation. The NuA4 complex plays a direct role in repair of DNA double-strand breaks (DSBs) through homologous recombination. Recruitment to promoters depends on H3K4me. Also acetylates non-histone proteins. In addition to protein acetyltransferase, can use different acyl-CoA substrates, such as 2-hydroxyisobutanoyl-CoA (2-hydroxyisobutyryl-CoA) or (2E)-butenoyl-CoA (crotonyl-CoA), and is able to mediate protein 2-hydroxyisobutyrylation and crotonylation, respectively.</text>
</comment>
<feature type="compositionally biased region" description="Polar residues" evidence="15">
    <location>
        <begin position="309"/>
        <end position="320"/>
    </location>
</feature>
<feature type="domain" description="MYST-type HAT" evidence="17">
    <location>
        <begin position="502"/>
        <end position="776"/>
    </location>
</feature>
<dbReference type="Gene3D" id="3.30.60.60">
    <property type="entry name" value="N-acetyl transferase-like"/>
    <property type="match status" value="1"/>
</dbReference>
<reference evidence="18" key="1">
    <citation type="journal article" date="2020" name="Stud. Mycol.">
        <title>101 Dothideomycetes genomes: a test case for predicting lifestyles and emergence of pathogens.</title>
        <authorList>
            <person name="Haridas S."/>
            <person name="Albert R."/>
            <person name="Binder M."/>
            <person name="Bloem J."/>
            <person name="Labutti K."/>
            <person name="Salamov A."/>
            <person name="Andreopoulos B."/>
            <person name="Baker S."/>
            <person name="Barry K."/>
            <person name="Bills G."/>
            <person name="Bluhm B."/>
            <person name="Cannon C."/>
            <person name="Castanera R."/>
            <person name="Culley D."/>
            <person name="Daum C."/>
            <person name="Ezra D."/>
            <person name="Gonzalez J."/>
            <person name="Henrissat B."/>
            <person name="Kuo A."/>
            <person name="Liang C."/>
            <person name="Lipzen A."/>
            <person name="Lutzoni F."/>
            <person name="Magnuson J."/>
            <person name="Mondo S."/>
            <person name="Nolan M."/>
            <person name="Ohm R."/>
            <person name="Pangilinan J."/>
            <person name="Park H.-J."/>
            <person name="Ramirez L."/>
            <person name="Alfaro M."/>
            <person name="Sun H."/>
            <person name="Tritt A."/>
            <person name="Yoshinaga Y."/>
            <person name="Zwiers L.-H."/>
            <person name="Turgeon B."/>
            <person name="Goodwin S."/>
            <person name="Spatafora J."/>
            <person name="Crous P."/>
            <person name="Grigoriev I."/>
        </authorList>
    </citation>
    <scope>NUCLEOTIDE SEQUENCE</scope>
    <source>
        <strain evidence="18">CBS 109.77</strain>
    </source>
</reference>
<keyword evidence="6 13" id="KW-0863">Zinc-finger</keyword>
<feature type="compositionally biased region" description="Basic residues" evidence="15">
    <location>
        <begin position="330"/>
        <end position="344"/>
    </location>
</feature>
<keyword evidence="10 14" id="KW-0539">Nucleus</keyword>
<accession>A0A6A6XWM5</accession>
<feature type="region of interest" description="Disordered" evidence="15">
    <location>
        <begin position="846"/>
        <end position="1057"/>
    </location>
</feature>
<evidence type="ECO:0000256" key="10">
    <source>
        <dbReference type="ARBA" id="ARBA00023242"/>
    </source>
</evidence>
<dbReference type="SMART" id="SM00249">
    <property type="entry name" value="PHD"/>
    <property type="match status" value="1"/>
</dbReference>
<feature type="compositionally biased region" description="Acidic residues" evidence="15">
    <location>
        <begin position="82"/>
        <end position="95"/>
    </location>
</feature>
<feature type="compositionally biased region" description="Acidic residues" evidence="15">
    <location>
        <begin position="16"/>
        <end position="32"/>
    </location>
</feature>
<dbReference type="OrthoDB" id="787137at2759"/>
<evidence type="ECO:0000256" key="9">
    <source>
        <dbReference type="ARBA" id="ARBA00022990"/>
    </source>
</evidence>
<organism evidence="18 19">
    <name type="scientific">Melanomma pulvis-pyrius CBS 109.77</name>
    <dbReference type="NCBI Taxonomy" id="1314802"/>
    <lineage>
        <taxon>Eukaryota</taxon>
        <taxon>Fungi</taxon>
        <taxon>Dikarya</taxon>
        <taxon>Ascomycota</taxon>
        <taxon>Pezizomycotina</taxon>
        <taxon>Dothideomycetes</taxon>
        <taxon>Pleosporomycetidae</taxon>
        <taxon>Pleosporales</taxon>
        <taxon>Melanommataceae</taxon>
        <taxon>Melanomma</taxon>
    </lineage>
</organism>
<evidence type="ECO:0000313" key="18">
    <source>
        <dbReference type="EMBL" id="KAF2800653.1"/>
    </source>
</evidence>
<dbReference type="InterPro" id="IPR013083">
    <property type="entry name" value="Znf_RING/FYVE/PHD"/>
</dbReference>
<feature type="compositionally biased region" description="Polar residues" evidence="15">
    <location>
        <begin position="289"/>
        <end position="301"/>
    </location>
</feature>
<comment type="similarity">
    <text evidence="2 14">Belongs to the MYST (SAS/MOZ) family.</text>
</comment>
<dbReference type="Pfam" id="PF17772">
    <property type="entry name" value="zf-MYST"/>
    <property type="match status" value="1"/>
</dbReference>
<dbReference type="PROSITE" id="PS51726">
    <property type="entry name" value="MYST_HAT"/>
    <property type="match status" value="1"/>
</dbReference>
<dbReference type="Gene3D" id="1.10.10.10">
    <property type="entry name" value="Winged helix-like DNA-binding domain superfamily/Winged helix DNA-binding domain"/>
    <property type="match status" value="1"/>
</dbReference>
<dbReference type="GO" id="GO:0006357">
    <property type="term" value="P:regulation of transcription by RNA polymerase II"/>
    <property type="evidence" value="ECO:0007669"/>
    <property type="project" value="TreeGrafter"/>
</dbReference>
<feature type="region of interest" description="Disordered" evidence="15">
    <location>
        <begin position="1"/>
        <end position="157"/>
    </location>
</feature>
<dbReference type="EMBL" id="MU001744">
    <property type="protein sequence ID" value="KAF2800653.1"/>
    <property type="molecule type" value="Genomic_DNA"/>
</dbReference>
<feature type="active site" description="Proton donor/acceptor" evidence="12">
    <location>
        <position position="678"/>
    </location>
</feature>
<dbReference type="FunFam" id="3.40.630.30:FF:000001">
    <property type="entry name" value="Histone acetyltransferase"/>
    <property type="match status" value="1"/>
</dbReference>
<evidence type="ECO:0000259" key="16">
    <source>
        <dbReference type="PROSITE" id="PS50016"/>
    </source>
</evidence>
<feature type="compositionally biased region" description="Basic and acidic residues" evidence="15">
    <location>
        <begin position="385"/>
        <end position="401"/>
    </location>
</feature>
<feature type="compositionally biased region" description="Acidic residues" evidence="15">
    <location>
        <begin position="148"/>
        <end position="157"/>
    </location>
</feature>
<dbReference type="GO" id="GO:0008270">
    <property type="term" value="F:zinc ion binding"/>
    <property type="evidence" value="ECO:0007669"/>
    <property type="project" value="UniProtKB-KW"/>
</dbReference>
<keyword evidence="9" id="KW-0007">Acetylation</keyword>
<dbReference type="PANTHER" id="PTHR10615">
    <property type="entry name" value="HISTONE ACETYLTRANSFERASE"/>
    <property type="match status" value="1"/>
</dbReference>
<dbReference type="InterPro" id="IPR019787">
    <property type="entry name" value="Znf_PHD-finger"/>
</dbReference>
<dbReference type="InterPro" id="IPR036388">
    <property type="entry name" value="WH-like_DNA-bd_sf"/>
</dbReference>
<evidence type="ECO:0000259" key="17">
    <source>
        <dbReference type="PROSITE" id="PS51726"/>
    </source>
</evidence>
<dbReference type="GO" id="GO:0003682">
    <property type="term" value="F:chromatin binding"/>
    <property type="evidence" value="ECO:0007669"/>
    <property type="project" value="TreeGrafter"/>
</dbReference>
<dbReference type="PROSITE" id="PS50016">
    <property type="entry name" value="ZF_PHD_2"/>
    <property type="match status" value="1"/>
</dbReference>
<dbReference type="Proteomes" id="UP000799757">
    <property type="component" value="Unassembled WGS sequence"/>
</dbReference>
<feature type="compositionally biased region" description="Polar residues" evidence="15">
    <location>
        <begin position="860"/>
        <end position="876"/>
    </location>
</feature>
<dbReference type="PANTHER" id="PTHR10615:SF161">
    <property type="entry name" value="HISTONE ACETYLTRANSFERASE KAT7"/>
    <property type="match status" value="1"/>
</dbReference>
<dbReference type="GO" id="GO:0004402">
    <property type="term" value="F:histone acetyltransferase activity"/>
    <property type="evidence" value="ECO:0007669"/>
    <property type="project" value="InterPro"/>
</dbReference>
<evidence type="ECO:0000256" key="7">
    <source>
        <dbReference type="ARBA" id="ARBA00022833"/>
    </source>
</evidence>
<feature type="compositionally biased region" description="Acidic residues" evidence="15">
    <location>
        <begin position="1018"/>
        <end position="1057"/>
    </location>
</feature>
<evidence type="ECO:0000256" key="13">
    <source>
        <dbReference type="PROSITE-ProRule" id="PRU00146"/>
    </source>
</evidence>
<dbReference type="EC" id="2.3.1.48" evidence="3 14"/>
<dbReference type="InterPro" id="IPR040706">
    <property type="entry name" value="Zf-MYST"/>
</dbReference>
<dbReference type="SUPFAM" id="SSF57903">
    <property type="entry name" value="FYVE/PHD zinc finger"/>
    <property type="match status" value="1"/>
</dbReference>
<dbReference type="InterPro" id="IPR011011">
    <property type="entry name" value="Znf_FYVE_PHD"/>
</dbReference>
<dbReference type="FunFam" id="3.30.60.60:FF:000001">
    <property type="entry name" value="Histone acetyltransferase"/>
    <property type="match status" value="1"/>
</dbReference>
<dbReference type="InterPro" id="IPR050603">
    <property type="entry name" value="MYST_HAT"/>
</dbReference>
<protein>
    <recommendedName>
        <fullName evidence="3 14">Histone acetyltransferase</fullName>
        <ecNumber evidence="3 14">2.3.1.48</ecNumber>
    </recommendedName>
</protein>
<comment type="catalytic activity">
    <reaction evidence="14">
        <text>L-lysyl-[protein] + acetyl-CoA = N(6)-acetyl-L-lysyl-[protein] + CoA + H(+)</text>
        <dbReference type="Rhea" id="RHEA:45948"/>
        <dbReference type="Rhea" id="RHEA-COMP:9752"/>
        <dbReference type="Rhea" id="RHEA-COMP:10731"/>
        <dbReference type="ChEBI" id="CHEBI:15378"/>
        <dbReference type="ChEBI" id="CHEBI:29969"/>
        <dbReference type="ChEBI" id="CHEBI:57287"/>
        <dbReference type="ChEBI" id="CHEBI:57288"/>
        <dbReference type="ChEBI" id="CHEBI:61930"/>
        <dbReference type="EC" id="2.3.1.48"/>
    </reaction>
</comment>
<keyword evidence="7" id="KW-0862">Zinc</keyword>